<proteinExistence type="predicted"/>
<accession>A0A0E9VWD2</accession>
<organism evidence="1">
    <name type="scientific">Anguilla anguilla</name>
    <name type="common">European freshwater eel</name>
    <name type="synonym">Muraena anguilla</name>
    <dbReference type="NCBI Taxonomy" id="7936"/>
    <lineage>
        <taxon>Eukaryota</taxon>
        <taxon>Metazoa</taxon>
        <taxon>Chordata</taxon>
        <taxon>Craniata</taxon>
        <taxon>Vertebrata</taxon>
        <taxon>Euteleostomi</taxon>
        <taxon>Actinopterygii</taxon>
        <taxon>Neopterygii</taxon>
        <taxon>Teleostei</taxon>
        <taxon>Anguilliformes</taxon>
        <taxon>Anguillidae</taxon>
        <taxon>Anguilla</taxon>
    </lineage>
</organism>
<dbReference type="EMBL" id="GBXM01026133">
    <property type="protein sequence ID" value="JAH82444.1"/>
    <property type="molecule type" value="Transcribed_RNA"/>
</dbReference>
<reference evidence="1" key="2">
    <citation type="journal article" date="2015" name="Fish Shellfish Immunol.">
        <title>Early steps in the European eel (Anguilla anguilla)-Vibrio vulnificus interaction in the gills: Role of the RtxA13 toxin.</title>
        <authorList>
            <person name="Callol A."/>
            <person name="Pajuelo D."/>
            <person name="Ebbesson L."/>
            <person name="Teles M."/>
            <person name="MacKenzie S."/>
            <person name="Amaro C."/>
        </authorList>
    </citation>
    <scope>NUCLEOTIDE SEQUENCE</scope>
</reference>
<protein>
    <submittedName>
        <fullName evidence="1">Uncharacterized protein</fullName>
    </submittedName>
</protein>
<sequence>MPFSDKMRFYSCRV</sequence>
<evidence type="ECO:0000313" key="1">
    <source>
        <dbReference type="EMBL" id="JAH82444.1"/>
    </source>
</evidence>
<name>A0A0E9VWD2_ANGAN</name>
<reference evidence="1" key="1">
    <citation type="submission" date="2014-11" db="EMBL/GenBank/DDBJ databases">
        <authorList>
            <person name="Amaro Gonzalez C."/>
        </authorList>
    </citation>
    <scope>NUCLEOTIDE SEQUENCE</scope>
</reference>